<dbReference type="AlphaFoldDB" id="A0A4S8PG54"/>
<evidence type="ECO:0000259" key="1">
    <source>
        <dbReference type="SMART" id="SM00421"/>
    </source>
</evidence>
<dbReference type="GO" id="GO:0006355">
    <property type="term" value="P:regulation of DNA-templated transcription"/>
    <property type="evidence" value="ECO:0007669"/>
    <property type="project" value="InterPro"/>
</dbReference>
<dbReference type="EMBL" id="STGX01000008">
    <property type="protein sequence ID" value="THV28342.1"/>
    <property type="molecule type" value="Genomic_DNA"/>
</dbReference>
<dbReference type="SUPFAM" id="SSF46894">
    <property type="entry name" value="C-terminal effector domain of the bipartite response regulators"/>
    <property type="match status" value="1"/>
</dbReference>
<keyword evidence="3" id="KW-1185">Reference proteome</keyword>
<protein>
    <recommendedName>
        <fullName evidence="1">HTH luxR-type domain-containing protein</fullName>
    </recommendedName>
</protein>
<evidence type="ECO:0000313" key="2">
    <source>
        <dbReference type="EMBL" id="THV28342.1"/>
    </source>
</evidence>
<dbReference type="OrthoDB" id="5196456at2"/>
<dbReference type="Gene3D" id="1.10.10.10">
    <property type="entry name" value="Winged helix-like DNA-binding domain superfamily/Winged helix DNA-binding domain"/>
    <property type="match status" value="1"/>
</dbReference>
<evidence type="ECO:0000313" key="3">
    <source>
        <dbReference type="Proteomes" id="UP000305792"/>
    </source>
</evidence>
<dbReference type="InterPro" id="IPR016032">
    <property type="entry name" value="Sig_transdc_resp-reg_C-effctor"/>
</dbReference>
<dbReference type="SMART" id="SM00421">
    <property type="entry name" value="HTH_LUXR"/>
    <property type="match status" value="1"/>
</dbReference>
<dbReference type="InterPro" id="IPR000792">
    <property type="entry name" value="Tscrpt_reg_LuxR_C"/>
</dbReference>
<reference evidence="2 3" key="1">
    <citation type="journal article" date="2018" name="Int. J. Syst. Evol. Microbiol.">
        <title>Glycomyces paridis sp. nov., isolated from the medicinal plant Paris polyphylla.</title>
        <authorList>
            <person name="Fang X.M."/>
            <person name="Bai J.L."/>
            <person name="Su J."/>
            <person name="Zhao L.L."/>
            <person name="Liu H.Y."/>
            <person name="Ma B.P."/>
            <person name="Zhang Y.Q."/>
            <person name="Yu L.Y."/>
        </authorList>
    </citation>
    <scope>NUCLEOTIDE SEQUENCE [LARGE SCALE GENOMIC DNA]</scope>
    <source>
        <strain evidence="2 3">CPCC 204357</strain>
    </source>
</reference>
<gene>
    <name evidence="2" type="ORF">E9998_12090</name>
</gene>
<dbReference type="GO" id="GO:0003677">
    <property type="term" value="F:DNA binding"/>
    <property type="evidence" value="ECO:0007669"/>
    <property type="project" value="InterPro"/>
</dbReference>
<organism evidence="2 3">
    <name type="scientific">Glycomyces paridis</name>
    <dbReference type="NCBI Taxonomy" id="2126555"/>
    <lineage>
        <taxon>Bacteria</taxon>
        <taxon>Bacillati</taxon>
        <taxon>Actinomycetota</taxon>
        <taxon>Actinomycetes</taxon>
        <taxon>Glycomycetales</taxon>
        <taxon>Glycomycetaceae</taxon>
        <taxon>Glycomyces</taxon>
    </lineage>
</organism>
<dbReference type="RefSeq" id="WP_136529953.1">
    <property type="nucleotide sequence ID" value="NZ_STGX01000008.1"/>
</dbReference>
<dbReference type="Proteomes" id="UP000305792">
    <property type="component" value="Unassembled WGS sequence"/>
</dbReference>
<comment type="caution">
    <text evidence="2">The sequence shown here is derived from an EMBL/GenBank/DDBJ whole genome shotgun (WGS) entry which is preliminary data.</text>
</comment>
<feature type="domain" description="HTH luxR-type" evidence="1">
    <location>
        <begin position="15"/>
        <end position="72"/>
    </location>
</feature>
<sequence>MSPTGPGITSDDQTAATLTEAELQVLSHVIAAPNQHTAAAWLGISARHLRRHIDAICEKLGAETTLQMVVIATMRGLVDPKSLPEGSIGEVAMRSER</sequence>
<dbReference type="InterPro" id="IPR036388">
    <property type="entry name" value="WH-like_DNA-bd_sf"/>
</dbReference>
<name>A0A4S8PG54_9ACTN</name>
<accession>A0A4S8PG54</accession>
<proteinExistence type="predicted"/>